<evidence type="ECO:0000313" key="1">
    <source>
        <dbReference type="Proteomes" id="UP000095283"/>
    </source>
</evidence>
<protein>
    <submittedName>
        <fullName evidence="2">Secreted protein</fullName>
    </submittedName>
</protein>
<dbReference type="AlphaFoldDB" id="A0A1I7WCD1"/>
<dbReference type="WBParaSite" id="Hba_02344">
    <property type="protein sequence ID" value="Hba_02344"/>
    <property type="gene ID" value="Hba_02344"/>
</dbReference>
<dbReference type="Proteomes" id="UP000095283">
    <property type="component" value="Unplaced"/>
</dbReference>
<evidence type="ECO:0000313" key="2">
    <source>
        <dbReference type="WBParaSite" id="Hba_02344"/>
    </source>
</evidence>
<proteinExistence type="predicted"/>
<accession>A0A1I7WCD1</accession>
<name>A0A1I7WCD1_HETBA</name>
<sequence>MSITKLHVQCVACSGIESVVATAYCLVKRQALEHNKHPQIKHEHASSHRMSVDVGGLVEEYNLQHLVGLSIR</sequence>
<keyword evidence="1" id="KW-1185">Reference proteome</keyword>
<organism evidence="1 2">
    <name type="scientific">Heterorhabditis bacteriophora</name>
    <name type="common">Entomopathogenic nematode worm</name>
    <dbReference type="NCBI Taxonomy" id="37862"/>
    <lineage>
        <taxon>Eukaryota</taxon>
        <taxon>Metazoa</taxon>
        <taxon>Ecdysozoa</taxon>
        <taxon>Nematoda</taxon>
        <taxon>Chromadorea</taxon>
        <taxon>Rhabditida</taxon>
        <taxon>Rhabditina</taxon>
        <taxon>Rhabditomorpha</taxon>
        <taxon>Strongyloidea</taxon>
        <taxon>Heterorhabditidae</taxon>
        <taxon>Heterorhabditis</taxon>
    </lineage>
</organism>
<reference evidence="2" key="1">
    <citation type="submission" date="2016-11" db="UniProtKB">
        <authorList>
            <consortium name="WormBaseParasite"/>
        </authorList>
    </citation>
    <scope>IDENTIFICATION</scope>
</reference>